<evidence type="ECO:0000313" key="1">
    <source>
        <dbReference type="EMBL" id="QHT32086.1"/>
    </source>
</evidence>
<accession>A0A6C0ESC8</accession>
<organism evidence="1">
    <name type="scientific">viral metagenome</name>
    <dbReference type="NCBI Taxonomy" id="1070528"/>
    <lineage>
        <taxon>unclassified sequences</taxon>
        <taxon>metagenomes</taxon>
        <taxon>organismal metagenomes</taxon>
    </lineage>
</organism>
<dbReference type="AlphaFoldDB" id="A0A6C0ESC8"/>
<proteinExistence type="predicted"/>
<protein>
    <recommendedName>
        <fullName evidence="2">CHCH domain-containing protein</fullName>
    </recommendedName>
</protein>
<dbReference type="EMBL" id="MN738930">
    <property type="protein sequence ID" value="QHT32086.1"/>
    <property type="molecule type" value="Genomic_DNA"/>
</dbReference>
<sequence>MYDNYYYDCKVIKDLFFMCMKLHPSPNKCKSVFDMWIKCSYNVNIGILK</sequence>
<evidence type="ECO:0008006" key="2">
    <source>
        <dbReference type="Google" id="ProtNLM"/>
    </source>
</evidence>
<name>A0A6C0ESC8_9ZZZZ</name>
<reference evidence="1" key="1">
    <citation type="journal article" date="2020" name="Nature">
        <title>Giant virus diversity and host interactions through global metagenomics.</title>
        <authorList>
            <person name="Schulz F."/>
            <person name="Roux S."/>
            <person name="Paez-Espino D."/>
            <person name="Jungbluth S."/>
            <person name="Walsh D.A."/>
            <person name="Denef V.J."/>
            <person name="McMahon K.D."/>
            <person name="Konstantinidis K.T."/>
            <person name="Eloe-Fadrosh E.A."/>
            <person name="Kyrpides N.C."/>
            <person name="Woyke T."/>
        </authorList>
    </citation>
    <scope>NUCLEOTIDE SEQUENCE</scope>
    <source>
        <strain evidence="1">GVMAG-M-3300009159-65</strain>
    </source>
</reference>